<dbReference type="RefSeq" id="WP_195127946.1">
    <property type="nucleotide sequence ID" value="NZ_JADLQX010000002.1"/>
</dbReference>
<dbReference type="Pfam" id="PF13560">
    <property type="entry name" value="HTH_31"/>
    <property type="match status" value="1"/>
</dbReference>
<gene>
    <name evidence="2" type="ORF">IU459_03335</name>
</gene>
<sequence length="294" mass="33393">MNPTGSSLPRRMLGRQLRALRISAGVSAEYARDVLGVSKQTLWRMETGQQVRLLPPLIERLCKLYGSSDEQTAILLDLTEETKHTEWWYHYDDAIPKGFSHYVGLEAAARRVFSYQTTLLPGLLQTNEYRRALIWVDYPMLPGPEVERRIEVFTRRKARLGSDSDPLSLNAIIDESALRRPIGGPSVMGAQVEHLARVSEQQPNISVLVVPLESEAYPGLRVGPFVMLEFPKHPTAHLTEPPIIYMQGFTGDLYLEKPEEVRGYRQAWADIQRSALDEAHSRSLLRKIAKEYAK</sequence>
<accession>A0ABS0CIZ6</accession>
<comment type="caution">
    <text evidence="2">The sequence shown here is derived from an EMBL/GenBank/DDBJ whole genome shotgun (WGS) entry which is preliminary data.</text>
</comment>
<evidence type="ECO:0000313" key="2">
    <source>
        <dbReference type="EMBL" id="MBF6296573.1"/>
    </source>
</evidence>
<proteinExistence type="predicted"/>
<feature type="domain" description="HTH cro/C1-type" evidence="1">
    <location>
        <begin position="17"/>
        <end position="71"/>
    </location>
</feature>
<keyword evidence="3" id="KW-1185">Reference proteome</keyword>
<dbReference type="EMBL" id="JADLQX010000002">
    <property type="protein sequence ID" value="MBF6296573.1"/>
    <property type="molecule type" value="Genomic_DNA"/>
</dbReference>
<name>A0ABS0CIZ6_9NOCA</name>
<dbReference type="InterPro" id="IPR043917">
    <property type="entry name" value="DUF5753"/>
</dbReference>
<dbReference type="Gene3D" id="1.10.260.40">
    <property type="entry name" value="lambda repressor-like DNA-binding domains"/>
    <property type="match status" value="1"/>
</dbReference>
<dbReference type="Pfam" id="PF19054">
    <property type="entry name" value="DUF5753"/>
    <property type="match status" value="1"/>
</dbReference>
<reference evidence="2 3" key="1">
    <citation type="submission" date="2020-10" db="EMBL/GenBank/DDBJ databases">
        <title>Identification of Nocardia species via Next-generation sequencing and recognition of intraspecies genetic diversity.</title>
        <authorList>
            <person name="Li P."/>
            <person name="Li P."/>
            <person name="Lu B."/>
        </authorList>
    </citation>
    <scope>NUCLEOTIDE SEQUENCE [LARGE SCALE GENOMIC DNA]</scope>
    <source>
        <strain evidence="2 3">BJ06-0157</strain>
    </source>
</reference>
<dbReference type="Proteomes" id="UP000702209">
    <property type="component" value="Unassembled WGS sequence"/>
</dbReference>
<evidence type="ECO:0000313" key="3">
    <source>
        <dbReference type="Proteomes" id="UP000702209"/>
    </source>
</evidence>
<dbReference type="CDD" id="cd00093">
    <property type="entry name" value="HTH_XRE"/>
    <property type="match status" value="1"/>
</dbReference>
<evidence type="ECO:0000259" key="1">
    <source>
        <dbReference type="PROSITE" id="PS50943"/>
    </source>
</evidence>
<organism evidence="2 3">
    <name type="scientific">Nocardia amamiensis</name>
    <dbReference type="NCBI Taxonomy" id="404578"/>
    <lineage>
        <taxon>Bacteria</taxon>
        <taxon>Bacillati</taxon>
        <taxon>Actinomycetota</taxon>
        <taxon>Actinomycetes</taxon>
        <taxon>Mycobacteriales</taxon>
        <taxon>Nocardiaceae</taxon>
        <taxon>Nocardia</taxon>
    </lineage>
</organism>
<dbReference type="InterPro" id="IPR010982">
    <property type="entry name" value="Lambda_DNA-bd_dom_sf"/>
</dbReference>
<dbReference type="InterPro" id="IPR001387">
    <property type="entry name" value="Cro/C1-type_HTH"/>
</dbReference>
<dbReference type="SUPFAM" id="SSF47413">
    <property type="entry name" value="lambda repressor-like DNA-binding domains"/>
    <property type="match status" value="1"/>
</dbReference>
<protein>
    <submittedName>
        <fullName evidence="2">Helix-turn-helix domain-containing protein</fullName>
    </submittedName>
</protein>
<dbReference type="PROSITE" id="PS50943">
    <property type="entry name" value="HTH_CROC1"/>
    <property type="match status" value="1"/>
</dbReference>